<feature type="domain" description="Soluble ligand binding" evidence="12">
    <location>
        <begin position="232"/>
        <end position="265"/>
    </location>
</feature>
<dbReference type="InterPro" id="IPR037225">
    <property type="entry name" value="Nuo51_FMN-bd_sf"/>
</dbReference>
<comment type="similarity">
    <text evidence="3">Belongs to the complex I 51 kDa subunit family.</text>
</comment>
<evidence type="ECO:0000256" key="7">
    <source>
        <dbReference type="ARBA" id="ARBA00022723"/>
    </source>
</evidence>
<gene>
    <name evidence="14" type="ORF">HF526_01040</name>
</gene>
<evidence type="ECO:0000256" key="8">
    <source>
        <dbReference type="ARBA" id="ARBA00023004"/>
    </source>
</evidence>
<organism evidence="14 15">
    <name type="scientific">Pseudonocardia acidicola</name>
    <dbReference type="NCBI Taxonomy" id="2724939"/>
    <lineage>
        <taxon>Bacteria</taxon>
        <taxon>Bacillati</taxon>
        <taxon>Actinomycetota</taxon>
        <taxon>Actinomycetes</taxon>
        <taxon>Pseudonocardiales</taxon>
        <taxon>Pseudonocardiaceae</taxon>
        <taxon>Pseudonocardia</taxon>
    </lineage>
</organism>
<accession>A0ABX1S2X4</accession>
<comment type="caution">
    <text evidence="14">The sequence shown here is derived from an EMBL/GenBank/DDBJ whole genome shotgun (WGS) entry which is preliminary data.</text>
</comment>
<dbReference type="InterPro" id="IPR050837">
    <property type="entry name" value="ComplexI_51kDa_subunit"/>
</dbReference>
<keyword evidence="15" id="KW-1185">Reference proteome</keyword>
<dbReference type="Pfam" id="PF10589">
    <property type="entry name" value="NADH_4Fe-4S"/>
    <property type="match status" value="1"/>
</dbReference>
<dbReference type="Gene3D" id="1.20.1440.230">
    <property type="entry name" value="NADH-ubiquinone oxidoreductase 51kDa subunit, iron-sulphur binding domain"/>
    <property type="match status" value="1"/>
</dbReference>
<keyword evidence="7" id="KW-0479">Metal-binding</keyword>
<keyword evidence="4" id="KW-0004">4Fe-4S</keyword>
<proteinExistence type="inferred from homology"/>
<evidence type="ECO:0000256" key="1">
    <source>
        <dbReference type="ARBA" id="ARBA00001917"/>
    </source>
</evidence>
<evidence type="ECO:0000256" key="6">
    <source>
        <dbReference type="ARBA" id="ARBA00022643"/>
    </source>
</evidence>
<dbReference type="InterPro" id="IPR011538">
    <property type="entry name" value="Nuo51_FMN-bd"/>
</dbReference>
<dbReference type="SUPFAM" id="SSF142019">
    <property type="entry name" value="Nqo1 FMN-binding domain-like"/>
    <property type="match status" value="1"/>
</dbReference>
<name>A0ABX1S2X4_9PSEU</name>
<evidence type="ECO:0000259" key="12">
    <source>
        <dbReference type="Pfam" id="PF10531"/>
    </source>
</evidence>
<dbReference type="PANTHER" id="PTHR11780:SF10">
    <property type="entry name" value="NADH DEHYDROGENASE [UBIQUINONE] FLAVOPROTEIN 1, MITOCHONDRIAL"/>
    <property type="match status" value="1"/>
</dbReference>
<feature type="domain" description="NADH-ubiquinone oxidoreductase 51kDa subunit iron-sulphur binding" evidence="13">
    <location>
        <begin position="319"/>
        <end position="402"/>
    </location>
</feature>
<dbReference type="Proteomes" id="UP000820669">
    <property type="component" value="Unassembled WGS sequence"/>
</dbReference>
<reference evidence="14 15" key="1">
    <citation type="submission" date="2020-04" db="EMBL/GenBank/DDBJ databases">
        <authorList>
            <person name="Klaysubun C."/>
            <person name="Duangmal K."/>
            <person name="Lipun K."/>
        </authorList>
    </citation>
    <scope>NUCLEOTIDE SEQUENCE [LARGE SCALE GENOMIC DNA]</scope>
    <source>
        <strain evidence="14 15">K10HN5</strain>
    </source>
</reference>
<evidence type="ECO:0000313" key="15">
    <source>
        <dbReference type="Proteomes" id="UP000820669"/>
    </source>
</evidence>
<comment type="cofactor">
    <cofactor evidence="1">
        <name>FMN</name>
        <dbReference type="ChEBI" id="CHEBI:58210"/>
    </cofactor>
</comment>
<evidence type="ECO:0000256" key="3">
    <source>
        <dbReference type="ARBA" id="ARBA00007523"/>
    </source>
</evidence>
<comment type="cofactor">
    <cofactor evidence="2">
        <name>[4Fe-4S] cluster</name>
        <dbReference type="ChEBI" id="CHEBI:49883"/>
    </cofactor>
</comment>
<dbReference type="SUPFAM" id="SSF142984">
    <property type="entry name" value="Nqo1 middle domain-like"/>
    <property type="match status" value="1"/>
</dbReference>
<dbReference type="Gene3D" id="3.40.50.11540">
    <property type="entry name" value="NADH-ubiquinone oxidoreductase 51kDa subunit"/>
    <property type="match status" value="1"/>
</dbReference>
<feature type="region of interest" description="Disordered" evidence="10">
    <location>
        <begin position="174"/>
        <end position="194"/>
    </location>
</feature>
<evidence type="ECO:0000256" key="2">
    <source>
        <dbReference type="ARBA" id="ARBA00001966"/>
    </source>
</evidence>
<evidence type="ECO:0000256" key="5">
    <source>
        <dbReference type="ARBA" id="ARBA00022630"/>
    </source>
</evidence>
<keyword evidence="6" id="KW-0288">FMN</keyword>
<evidence type="ECO:0000256" key="4">
    <source>
        <dbReference type="ARBA" id="ARBA00022485"/>
    </source>
</evidence>
<dbReference type="Pfam" id="PF10531">
    <property type="entry name" value="SLBB"/>
    <property type="match status" value="1"/>
</dbReference>
<dbReference type="EMBL" id="JAAXLA010000001">
    <property type="protein sequence ID" value="NMH95916.1"/>
    <property type="molecule type" value="Genomic_DNA"/>
</dbReference>
<evidence type="ECO:0000259" key="13">
    <source>
        <dbReference type="Pfam" id="PF10589"/>
    </source>
</evidence>
<evidence type="ECO:0000313" key="14">
    <source>
        <dbReference type="EMBL" id="NMH95916.1"/>
    </source>
</evidence>
<dbReference type="SUPFAM" id="SSF140490">
    <property type="entry name" value="Nqo1C-terminal domain-like"/>
    <property type="match status" value="1"/>
</dbReference>
<keyword evidence="9" id="KW-0411">Iron-sulfur</keyword>
<feature type="domain" description="NADH-ubiquinone oxidoreductase 51kDa subunit FMN-binding" evidence="11">
    <location>
        <begin position="53"/>
        <end position="207"/>
    </location>
</feature>
<evidence type="ECO:0000259" key="11">
    <source>
        <dbReference type="Pfam" id="PF01512"/>
    </source>
</evidence>
<dbReference type="PANTHER" id="PTHR11780">
    <property type="entry name" value="NADH-UBIQUINONE OXIDOREDUCTASE FLAVOPROTEIN 1 NDUFV1"/>
    <property type="match status" value="1"/>
</dbReference>
<evidence type="ECO:0000256" key="9">
    <source>
        <dbReference type="ARBA" id="ARBA00023014"/>
    </source>
</evidence>
<dbReference type="Gene3D" id="3.10.20.600">
    <property type="match status" value="1"/>
</dbReference>
<dbReference type="InterPro" id="IPR019575">
    <property type="entry name" value="Nuop51_4Fe4S-bd"/>
</dbReference>
<evidence type="ECO:0000256" key="10">
    <source>
        <dbReference type="SAM" id="MobiDB-lite"/>
    </source>
</evidence>
<dbReference type="Pfam" id="PF01512">
    <property type="entry name" value="Complex1_51K"/>
    <property type="match status" value="1"/>
</dbReference>
<keyword evidence="5" id="KW-0285">Flavoprotein</keyword>
<protein>
    <submittedName>
        <fullName evidence="14">Proton-conducting membrane transporter</fullName>
    </submittedName>
</protein>
<dbReference type="InterPro" id="IPR019554">
    <property type="entry name" value="Soluble_ligand-bd"/>
</dbReference>
<dbReference type="InterPro" id="IPR037207">
    <property type="entry name" value="Nuop51_4Fe4S-bd_sf"/>
</dbReference>
<sequence>MAGTPVLPATGPRLLAGWHETGAPADLAEHRRRYGPLPLAGRPGRPTGLIDEVTAAGLRGRGGAGFPTARKLAAAASGRRPVVLANGCEGEPASAKDAALLDLAPHLVLDGAVLAAHALGASEAVVCVHDGAAALSTLAGAIAERDDPVPVRLVAVPARYVASEESALVRFLNTGDARPTSTPPRPSERGVNGRPTLVDNVETLAHLALVARFGARWFRAAGTPELPGTLLVTVGGAVRRPGVYEVAGGTALGAALQRAGGPATPVPAVLAGGYAGSWLPVPRSLDAPLSHEGMRTAGAALGVAVLLALPTGACGLAQTAHLLRYLAAESAQQCGPCTFGLPAIATDLTDIVACRRSAPAALARLHRRLEVIPGRGACAHPDGAARLTASALRVFAADLHDHLQGRPCPGAGDPPLFPIPARR</sequence>
<keyword evidence="8" id="KW-0408">Iron</keyword>